<evidence type="ECO:0000256" key="3">
    <source>
        <dbReference type="ARBA" id="ARBA00009223"/>
    </source>
</evidence>
<dbReference type="GO" id="GO:0000462">
    <property type="term" value="P:maturation of SSU-rRNA from tricistronic rRNA transcript (SSU-rRNA, 5.8S rRNA, LSU-rRNA)"/>
    <property type="evidence" value="ECO:0007669"/>
    <property type="project" value="TreeGrafter"/>
</dbReference>
<gene>
    <name evidence="14" type="ORF">B0A50_05693</name>
</gene>
<proteinExistence type="inferred from homology"/>
<dbReference type="InterPro" id="IPR053939">
    <property type="entry name" value="UTP25_C"/>
</dbReference>
<evidence type="ECO:0000256" key="5">
    <source>
        <dbReference type="ARBA" id="ARBA00015422"/>
    </source>
</evidence>
<feature type="compositionally biased region" description="Gly residues" evidence="11">
    <location>
        <begin position="9"/>
        <end position="26"/>
    </location>
</feature>
<protein>
    <recommendedName>
        <fullName evidence="5 10">U3 small nucleolar RNA-associated protein 25</fullName>
        <shortName evidence="10">U3 snoRNA-associated protein 25</shortName>
    </recommendedName>
</protein>
<comment type="subunit">
    <text evidence="4 10">Component of the ribosomal small subunit (SSU) processome composed of at least 40 protein subunits and snoRNA U3.</text>
</comment>
<keyword evidence="7 10" id="KW-0698">rRNA processing</keyword>
<dbReference type="InterPro" id="IPR010678">
    <property type="entry name" value="UTP25"/>
</dbReference>
<feature type="compositionally biased region" description="Acidic residues" evidence="11">
    <location>
        <begin position="72"/>
        <end position="99"/>
    </location>
</feature>
<dbReference type="PANTHER" id="PTHR12933">
    <property type="entry name" value="ORF PROTEIN-RELATED"/>
    <property type="match status" value="1"/>
</dbReference>
<dbReference type="Pfam" id="PF06862">
    <property type="entry name" value="Utp25_C"/>
    <property type="match status" value="1"/>
</dbReference>
<accession>A0A4U0TSD8</accession>
<comment type="function">
    <text evidence="1 10">DEAD-box RNA helicase-like protein required for pre-18S rRNA processing, specifically at sites A0, A1, and A2.</text>
</comment>
<evidence type="ECO:0000259" key="13">
    <source>
        <dbReference type="Pfam" id="PF22916"/>
    </source>
</evidence>
<evidence type="ECO:0000256" key="1">
    <source>
        <dbReference type="ARBA" id="ARBA00002883"/>
    </source>
</evidence>
<evidence type="ECO:0000256" key="4">
    <source>
        <dbReference type="ARBA" id="ARBA00011192"/>
    </source>
</evidence>
<feature type="compositionally biased region" description="Gly residues" evidence="11">
    <location>
        <begin position="34"/>
        <end position="45"/>
    </location>
</feature>
<evidence type="ECO:0000256" key="7">
    <source>
        <dbReference type="ARBA" id="ARBA00022552"/>
    </source>
</evidence>
<feature type="compositionally biased region" description="Basic and acidic residues" evidence="11">
    <location>
        <begin position="60"/>
        <end position="71"/>
    </location>
</feature>
<feature type="compositionally biased region" description="Acidic residues" evidence="11">
    <location>
        <begin position="146"/>
        <end position="182"/>
    </location>
</feature>
<dbReference type="InterPro" id="IPR053940">
    <property type="entry name" value="UTP25_NTPase-like"/>
</dbReference>
<dbReference type="EMBL" id="NAJL01000041">
    <property type="protein sequence ID" value="TKA24705.1"/>
    <property type="molecule type" value="Genomic_DNA"/>
</dbReference>
<evidence type="ECO:0000313" key="14">
    <source>
        <dbReference type="EMBL" id="TKA24705.1"/>
    </source>
</evidence>
<feature type="region of interest" description="Disordered" evidence="11">
    <location>
        <begin position="1"/>
        <end position="221"/>
    </location>
</feature>
<evidence type="ECO:0000256" key="9">
    <source>
        <dbReference type="ARBA" id="ARBA00023274"/>
    </source>
</evidence>
<comment type="caution">
    <text evidence="14">The sequence shown here is derived from an EMBL/GenBank/DDBJ whole genome shotgun (WGS) entry which is preliminary data.</text>
</comment>
<feature type="domain" description="UTP25 C-terminal" evidence="12">
    <location>
        <begin position="576"/>
        <end position="768"/>
    </location>
</feature>
<sequence>MAPNRGRGNSRGRGGGGSRGGGGRGGFRGRGRGRGGASLGSGFDGGKLARSGIRTTAGYRKFDSQREKETDAASEDEMLEEESDEGTDDLGSDEEDEEAAPGVKAYQALMQSLDAGGAEEEDGERKRKRRKIEKERTVVAERPSEDGVETEESESDASLESDAGVEVEADKEDGSSDDDDIGEASKNGYGHGEAIGDEDDDQEDASDPYESHFASTDEKEMDNCIQSIKANEWRTEKQAVPKVGSFTLYAPKSSTGSTIRQPTIKTSDDLGLKKRVADNARKHLPSFDDTQQSIAPYVFNYTDVLYTARTPNNAESLRSLACLHALNHVLKGRDKVIKNNARLAHAEHPETLDLRDQGFTRPKVLILTETRQHVFYYGTCLANLFAPEQQENKQRFHDAFASPIDDTRDMPDDYRELFDGNNDNSFLTAMKFTRKTLKFFSPFYTSDIILASPLGLRRLLENPDKKKRDHDFLSSLDLLILDQTDAMQMQTWTNLTTLLPHLNLQPTTTHDADFTRVRPYHLDDLSAHYRQTLIFTAYLTPEILNLFHTTCLNHAGKLKLTPDHPGTITSPPLPETLTPIKQTFTRFPSPTPQTDPDARFKYFISTVLPSLLRSTTSTSGNSAATGILLFIPSPPDLPRLRNALARTPISFTTISEYTTPPSRARARALFADGRASVLLYTQRAHHFFRLRLKGVKRVIFYGVPAHGGMWTDVVGGMLARSLEDGLGAATGTGGMGNGEGGVKCLFSSWDGLALERVVGTSRVRGMLGARGGSRSGKGGGETFEFY</sequence>
<evidence type="ECO:0000256" key="8">
    <source>
        <dbReference type="ARBA" id="ARBA00023242"/>
    </source>
</evidence>
<feature type="domain" description="UTP25 NTP hydrolase-like" evidence="13">
    <location>
        <begin position="301"/>
        <end position="557"/>
    </location>
</feature>
<dbReference type="Pfam" id="PF22916">
    <property type="entry name" value="UTP25_NTPase-like"/>
    <property type="match status" value="1"/>
</dbReference>
<dbReference type="PANTHER" id="PTHR12933:SF0">
    <property type="entry name" value="U3 SMALL NUCLEOLAR RNA-ASSOCIATED PROTEIN 25 HOMOLOG"/>
    <property type="match status" value="1"/>
</dbReference>
<keyword evidence="8 10" id="KW-0539">Nucleus</keyword>
<comment type="subcellular location">
    <subcellularLocation>
        <location evidence="2 10">Nucleus</location>
        <location evidence="2 10">Nucleolus</location>
    </subcellularLocation>
</comment>
<comment type="similarity">
    <text evidence="3 10">Belongs to the UTP25 family.</text>
</comment>
<organism evidence="14 15">
    <name type="scientific">Salinomyces thailandicus</name>
    <dbReference type="NCBI Taxonomy" id="706561"/>
    <lineage>
        <taxon>Eukaryota</taxon>
        <taxon>Fungi</taxon>
        <taxon>Dikarya</taxon>
        <taxon>Ascomycota</taxon>
        <taxon>Pezizomycotina</taxon>
        <taxon>Dothideomycetes</taxon>
        <taxon>Dothideomycetidae</taxon>
        <taxon>Mycosphaerellales</taxon>
        <taxon>Teratosphaeriaceae</taxon>
        <taxon>Salinomyces</taxon>
    </lineage>
</organism>
<name>A0A4U0TSD8_9PEZI</name>
<evidence type="ECO:0000313" key="15">
    <source>
        <dbReference type="Proteomes" id="UP000308549"/>
    </source>
</evidence>
<dbReference type="InterPro" id="IPR027417">
    <property type="entry name" value="P-loop_NTPase"/>
</dbReference>
<evidence type="ECO:0000259" key="12">
    <source>
        <dbReference type="Pfam" id="PF06862"/>
    </source>
</evidence>
<keyword evidence="15" id="KW-1185">Reference proteome</keyword>
<dbReference type="GO" id="GO:0019843">
    <property type="term" value="F:rRNA binding"/>
    <property type="evidence" value="ECO:0007669"/>
    <property type="project" value="TreeGrafter"/>
</dbReference>
<feature type="compositionally biased region" description="Basic and acidic residues" evidence="11">
    <location>
        <begin position="132"/>
        <end position="145"/>
    </location>
</feature>
<dbReference type="Gene3D" id="3.40.50.300">
    <property type="entry name" value="P-loop containing nucleotide triphosphate hydrolases"/>
    <property type="match status" value="1"/>
</dbReference>
<dbReference type="Proteomes" id="UP000308549">
    <property type="component" value="Unassembled WGS sequence"/>
</dbReference>
<keyword evidence="6 10" id="KW-0690">Ribosome biogenesis</keyword>
<evidence type="ECO:0000256" key="11">
    <source>
        <dbReference type="SAM" id="MobiDB-lite"/>
    </source>
</evidence>
<dbReference type="OrthoDB" id="10264378at2759"/>
<dbReference type="AlphaFoldDB" id="A0A4U0TSD8"/>
<reference evidence="14 15" key="1">
    <citation type="submission" date="2017-03" db="EMBL/GenBank/DDBJ databases">
        <title>Genomes of endolithic fungi from Antarctica.</title>
        <authorList>
            <person name="Coleine C."/>
            <person name="Masonjones S."/>
            <person name="Stajich J.E."/>
        </authorList>
    </citation>
    <scope>NUCLEOTIDE SEQUENCE [LARGE SCALE GENOMIC DNA]</scope>
    <source>
        <strain evidence="14 15">CCFEE 6315</strain>
    </source>
</reference>
<feature type="compositionally biased region" description="Acidic residues" evidence="11">
    <location>
        <begin position="195"/>
        <end position="207"/>
    </location>
</feature>
<evidence type="ECO:0000256" key="10">
    <source>
        <dbReference type="RuleBase" id="RU365070"/>
    </source>
</evidence>
<dbReference type="GO" id="GO:0034511">
    <property type="term" value="F:U3 snoRNA binding"/>
    <property type="evidence" value="ECO:0007669"/>
    <property type="project" value="InterPro"/>
</dbReference>
<keyword evidence="9 10" id="KW-0687">Ribonucleoprotein</keyword>
<evidence type="ECO:0000256" key="2">
    <source>
        <dbReference type="ARBA" id="ARBA00004604"/>
    </source>
</evidence>
<evidence type="ECO:0000256" key="6">
    <source>
        <dbReference type="ARBA" id="ARBA00022517"/>
    </source>
</evidence>
<dbReference type="GO" id="GO:0032040">
    <property type="term" value="C:small-subunit processome"/>
    <property type="evidence" value="ECO:0007669"/>
    <property type="project" value="TreeGrafter"/>
</dbReference>